<organism evidence="2 3">
    <name type="scientific">Chenopodium quinoa</name>
    <name type="common">Quinoa</name>
    <dbReference type="NCBI Taxonomy" id="63459"/>
    <lineage>
        <taxon>Eukaryota</taxon>
        <taxon>Viridiplantae</taxon>
        <taxon>Streptophyta</taxon>
        <taxon>Embryophyta</taxon>
        <taxon>Tracheophyta</taxon>
        <taxon>Spermatophyta</taxon>
        <taxon>Magnoliopsida</taxon>
        <taxon>eudicotyledons</taxon>
        <taxon>Gunneridae</taxon>
        <taxon>Pentapetalae</taxon>
        <taxon>Caryophyllales</taxon>
        <taxon>Chenopodiaceae</taxon>
        <taxon>Chenopodioideae</taxon>
        <taxon>Atripliceae</taxon>
        <taxon>Chenopodium</taxon>
    </lineage>
</organism>
<evidence type="ECO:0000313" key="3">
    <source>
        <dbReference type="Proteomes" id="UP000596660"/>
    </source>
</evidence>
<name>A0A803N8D4_CHEQI</name>
<proteinExistence type="predicted"/>
<accession>A0A803N8D4</accession>
<reference evidence="2" key="1">
    <citation type="journal article" date="2017" name="Nature">
        <title>The genome of Chenopodium quinoa.</title>
        <authorList>
            <person name="Jarvis D.E."/>
            <person name="Ho Y.S."/>
            <person name="Lightfoot D.J."/>
            <person name="Schmoeckel S.M."/>
            <person name="Li B."/>
            <person name="Borm T.J.A."/>
            <person name="Ohyanagi H."/>
            <person name="Mineta K."/>
            <person name="Michell C.T."/>
            <person name="Saber N."/>
            <person name="Kharbatia N.M."/>
            <person name="Rupper R.R."/>
            <person name="Sharp A.R."/>
            <person name="Dally N."/>
            <person name="Boughton B.A."/>
            <person name="Woo Y.H."/>
            <person name="Gao G."/>
            <person name="Schijlen E.G.W.M."/>
            <person name="Guo X."/>
            <person name="Momin A.A."/>
            <person name="Negrao S."/>
            <person name="Al-Babili S."/>
            <person name="Gehring C."/>
            <person name="Roessner U."/>
            <person name="Jung C."/>
            <person name="Murphy K."/>
            <person name="Arold S.T."/>
            <person name="Gojobori T."/>
            <person name="van der Linden C.G."/>
            <person name="van Loo E.N."/>
            <person name="Jellen E.N."/>
            <person name="Maughan P.J."/>
            <person name="Tester M."/>
        </authorList>
    </citation>
    <scope>NUCLEOTIDE SEQUENCE [LARGE SCALE GENOMIC DNA]</scope>
    <source>
        <strain evidence="2">cv. PI 614886</strain>
    </source>
</reference>
<feature type="compositionally biased region" description="Basic and acidic residues" evidence="1">
    <location>
        <begin position="35"/>
        <end position="45"/>
    </location>
</feature>
<sequence>MGINLSLAYHYDDFDNDDCDAIELDNQDSTEEQPDPVRRSIRDRRPSIRYPSSDYVLLTDGGEPESFEEAMDSDDKQHWLDAMKDEMKSLHDNHTFDLVKLPKGKRALRNRLVYKQKQDENAKKP</sequence>
<dbReference type="EnsemblPlants" id="AUR62042099-RA">
    <property type="protein sequence ID" value="AUR62042099-RA:cds"/>
    <property type="gene ID" value="AUR62042099"/>
</dbReference>
<evidence type="ECO:0000313" key="2">
    <source>
        <dbReference type="EnsemblPlants" id="AUR62042099-RA:cds"/>
    </source>
</evidence>
<reference evidence="2" key="2">
    <citation type="submission" date="2021-03" db="UniProtKB">
        <authorList>
            <consortium name="EnsemblPlants"/>
        </authorList>
    </citation>
    <scope>IDENTIFICATION</scope>
</reference>
<protein>
    <submittedName>
        <fullName evidence="2">Uncharacterized protein</fullName>
    </submittedName>
</protein>
<feature type="compositionally biased region" description="Acidic residues" evidence="1">
    <location>
        <begin position="25"/>
        <end position="34"/>
    </location>
</feature>
<dbReference type="Gramene" id="AUR62042099-RA">
    <property type="protein sequence ID" value="AUR62042099-RA:cds"/>
    <property type="gene ID" value="AUR62042099"/>
</dbReference>
<evidence type="ECO:0000256" key="1">
    <source>
        <dbReference type="SAM" id="MobiDB-lite"/>
    </source>
</evidence>
<feature type="region of interest" description="Disordered" evidence="1">
    <location>
        <begin position="25"/>
        <end position="45"/>
    </location>
</feature>
<dbReference type="OMA" id="QHWLDAM"/>
<dbReference type="Proteomes" id="UP000596660">
    <property type="component" value="Unplaced"/>
</dbReference>
<dbReference type="AlphaFoldDB" id="A0A803N8D4"/>
<keyword evidence="3" id="KW-1185">Reference proteome</keyword>